<dbReference type="AlphaFoldDB" id="A0A2S6GVU5"/>
<dbReference type="PANTHER" id="PTHR46797">
    <property type="entry name" value="HTH-TYPE TRANSCRIPTIONAL REGULATOR"/>
    <property type="match status" value="1"/>
</dbReference>
<evidence type="ECO:0000313" key="6">
    <source>
        <dbReference type="Proteomes" id="UP000238071"/>
    </source>
</evidence>
<evidence type="ECO:0000256" key="3">
    <source>
        <dbReference type="ARBA" id="ARBA00023163"/>
    </source>
</evidence>
<dbReference type="RefSeq" id="WP_219820854.1">
    <property type="nucleotide sequence ID" value="NZ_PTIY01000010.1"/>
</dbReference>
<keyword evidence="1" id="KW-0805">Transcription regulation</keyword>
<dbReference type="Gene3D" id="1.10.260.40">
    <property type="entry name" value="lambda repressor-like DNA-binding domains"/>
    <property type="match status" value="1"/>
</dbReference>
<dbReference type="PROSITE" id="PS50943">
    <property type="entry name" value="HTH_CROC1"/>
    <property type="match status" value="1"/>
</dbReference>
<evidence type="ECO:0000256" key="1">
    <source>
        <dbReference type="ARBA" id="ARBA00023015"/>
    </source>
</evidence>
<proteinExistence type="predicted"/>
<organism evidence="5 6">
    <name type="scientific">Methylobacter tundripaludum</name>
    <dbReference type="NCBI Taxonomy" id="173365"/>
    <lineage>
        <taxon>Bacteria</taxon>
        <taxon>Pseudomonadati</taxon>
        <taxon>Pseudomonadota</taxon>
        <taxon>Gammaproteobacteria</taxon>
        <taxon>Methylococcales</taxon>
        <taxon>Methylococcaceae</taxon>
        <taxon>Methylobacter</taxon>
    </lineage>
</organism>
<keyword evidence="2" id="KW-0238">DNA-binding</keyword>
<dbReference type="Pfam" id="PF01381">
    <property type="entry name" value="HTH_3"/>
    <property type="match status" value="1"/>
</dbReference>
<dbReference type="Proteomes" id="UP000238071">
    <property type="component" value="Unassembled WGS sequence"/>
</dbReference>
<evidence type="ECO:0000259" key="4">
    <source>
        <dbReference type="PROSITE" id="PS50943"/>
    </source>
</evidence>
<sequence>MKTSDYIQKIFGVRIRELRKSKGFSQESFSFECKLDRTYVSQVEQGKRNISLQNIKIMADALNVPIAALFSESYLSPKAIKEPEIVYKVKDNFSIQCGFQVSGQDILTASNATAEQLQLLPFSLYQSIDLKTLSAIVGAVFVGDLAEQVGAIVNPIEKGHPDIIPASGHIATEAQLRNYPDGLEIKVTVGNVSTGSNLQPGTPRINQLTGITWQAHHREVKSLLGLTIDFAGTLHEGKYYPVITGVFYANDLTENDWGEISGTTGRNTKVTGMKISGKKKMGSGWVLLLDKEMYLKKYSAKLKIILER</sequence>
<dbReference type="PANTHER" id="PTHR46797:SF23">
    <property type="entry name" value="HTH-TYPE TRANSCRIPTIONAL REGULATOR SUTR"/>
    <property type="match status" value="1"/>
</dbReference>
<protein>
    <submittedName>
        <fullName evidence="5">Helix-turn-helix protein</fullName>
    </submittedName>
</protein>
<dbReference type="SUPFAM" id="SSF47413">
    <property type="entry name" value="lambda repressor-like DNA-binding domains"/>
    <property type="match status" value="1"/>
</dbReference>
<comment type="caution">
    <text evidence="5">The sequence shown here is derived from an EMBL/GenBank/DDBJ whole genome shotgun (WGS) entry which is preliminary data.</text>
</comment>
<dbReference type="CDD" id="cd00093">
    <property type="entry name" value="HTH_XRE"/>
    <property type="match status" value="1"/>
</dbReference>
<gene>
    <name evidence="5" type="ORF">B0F88_110151</name>
</gene>
<keyword evidence="6" id="KW-1185">Reference proteome</keyword>
<feature type="domain" description="HTH cro/C1-type" evidence="4">
    <location>
        <begin position="15"/>
        <end position="69"/>
    </location>
</feature>
<dbReference type="InterPro" id="IPR001387">
    <property type="entry name" value="Cro/C1-type_HTH"/>
</dbReference>
<accession>A0A2S6GVU5</accession>
<dbReference type="InterPro" id="IPR050807">
    <property type="entry name" value="TransReg_Diox_bact_type"/>
</dbReference>
<dbReference type="SMART" id="SM00530">
    <property type="entry name" value="HTH_XRE"/>
    <property type="match status" value="1"/>
</dbReference>
<name>A0A2S6GVU5_9GAMM</name>
<dbReference type="InterPro" id="IPR010982">
    <property type="entry name" value="Lambda_DNA-bd_dom_sf"/>
</dbReference>
<reference evidence="5 6" key="1">
    <citation type="submission" date="2018-02" db="EMBL/GenBank/DDBJ databases">
        <title>Subsurface microbial communities from deep shales in Ohio and West Virginia, USA.</title>
        <authorList>
            <person name="Wrighton K."/>
        </authorList>
    </citation>
    <scope>NUCLEOTIDE SEQUENCE [LARGE SCALE GENOMIC DNA]</scope>
    <source>
        <strain evidence="5 6">OWC-G53F</strain>
    </source>
</reference>
<dbReference type="GO" id="GO:0003700">
    <property type="term" value="F:DNA-binding transcription factor activity"/>
    <property type="evidence" value="ECO:0007669"/>
    <property type="project" value="TreeGrafter"/>
</dbReference>
<dbReference type="GO" id="GO:0003677">
    <property type="term" value="F:DNA binding"/>
    <property type="evidence" value="ECO:0007669"/>
    <property type="project" value="UniProtKB-KW"/>
</dbReference>
<evidence type="ECO:0000256" key="2">
    <source>
        <dbReference type="ARBA" id="ARBA00023125"/>
    </source>
</evidence>
<dbReference type="GO" id="GO:0005829">
    <property type="term" value="C:cytosol"/>
    <property type="evidence" value="ECO:0007669"/>
    <property type="project" value="TreeGrafter"/>
</dbReference>
<dbReference type="EMBL" id="PTIY01000010">
    <property type="protein sequence ID" value="PPK69365.1"/>
    <property type="molecule type" value="Genomic_DNA"/>
</dbReference>
<keyword evidence="3" id="KW-0804">Transcription</keyword>
<evidence type="ECO:0000313" key="5">
    <source>
        <dbReference type="EMBL" id="PPK69365.1"/>
    </source>
</evidence>